<dbReference type="EMBL" id="JABBGJ010000049">
    <property type="protein sequence ID" value="NMM03182.1"/>
    <property type="molecule type" value="Genomic_DNA"/>
</dbReference>
<comment type="caution">
    <text evidence="1">The sequence shown here is derived from an EMBL/GenBank/DDBJ whole genome shotgun (WGS) entry which is preliminary data.</text>
</comment>
<proteinExistence type="predicted"/>
<gene>
    <name evidence="1" type="ORF">HHL24_35420</name>
</gene>
<reference evidence="1 2" key="1">
    <citation type="submission" date="2020-04" db="EMBL/GenBank/DDBJ databases">
        <title>Paraburkholderia sp. RP-4-7 isolated from soil.</title>
        <authorList>
            <person name="Dahal R.H."/>
        </authorList>
    </citation>
    <scope>NUCLEOTIDE SEQUENCE [LARGE SCALE GENOMIC DNA]</scope>
    <source>
        <strain evidence="1 2">RP-4-7</strain>
    </source>
</reference>
<evidence type="ECO:0000313" key="2">
    <source>
        <dbReference type="Proteomes" id="UP000544134"/>
    </source>
</evidence>
<sequence length="70" mass="7844">MIATLILSAALGHGHVIHYEHDYHDVAACESAYSIARRQLKEIGAKTTRGECLTESSGEQLTRKYKNRSR</sequence>
<name>A0A848ILI2_9BURK</name>
<organism evidence="1 2">
    <name type="scientific">Paraburkholderia polaris</name>
    <dbReference type="NCBI Taxonomy" id="2728848"/>
    <lineage>
        <taxon>Bacteria</taxon>
        <taxon>Pseudomonadati</taxon>
        <taxon>Pseudomonadota</taxon>
        <taxon>Betaproteobacteria</taxon>
        <taxon>Burkholderiales</taxon>
        <taxon>Burkholderiaceae</taxon>
        <taxon>Paraburkholderia</taxon>
    </lineage>
</organism>
<keyword evidence="2" id="KW-1185">Reference proteome</keyword>
<dbReference type="RefSeq" id="WP_169489934.1">
    <property type="nucleotide sequence ID" value="NZ_JABBGJ010000049.1"/>
</dbReference>
<dbReference type="AlphaFoldDB" id="A0A848ILI2"/>
<evidence type="ECO:0000313" key="1">
    <source>
        <dbReference type="EMBL" id="NMM03182.1"/>
    </source>
</evidence>
<protein>
    <submittedName>
        <fullName evidence="1">Uncharacterized protein</fullName>
    </submittedName>
</protein>
<dbReference type="Proteomes" id="UP000544134">
    <property type="component" value="Unassembled WGS sequence"/>
</dbReference>
<accession>A0A848ILI2</accession>